<evidence type="ECO:0000256" key="2">
    <source>
        <dbReference type="HAMAP-Rule" id="MF_02117"/>
    </source>
</evidence>
<sequence length="102" mass="10798">MDDAGGTPEADRYVSFRNIDCDGMAARLLPLALEHLAARGRLDNPFWARFAARAGAVAAHGAGGGDALYLVCSHVMYLAEVFEDPGGEAGRALLEAIEMQCC</sequence>
<gene>
    <name evidence="2 3" type="primary">cowN</name>
    <name evidence="3" type="ORF">KL86APRO_40022</name>
</gene>
<dbReference type="GO" id="GO:0009399">
    <property type="term" value="P:nitrogen fixation"/>
    <property type="evidence" value="ECO:0007669"/>
    <property type="project" value="UniProtKB-UniRule"/>
</dbReference>
<protein>
    <recommendedName>
        <fullName evidence="2">N(2)-fixation sustaining protein CowN</fullName>
    </recommendedName>
    <alternativeName>
        <fullName evidence="2">CO weal-nitrogenase</fullName>
    </alternativeName>
</protein>
<dbReference type="AlphaFoldDB" id="A0A212KMR6"/>
<organism evidence="3">
    <name type="scientific">uncultured Alphaproteobacteria bacterium</name>
    <dbReference type="NCBI Taxonomy" id="91750"/>
    <lineage>
        <taxon>Bacteria</taxon>
        <taxon>Pseudomonadati</taxon>
        <taxon>Pseudomonadota</taxon>
        <taxon>Alphaproteobacteria</taxon>
        <taxon>environmental samples</taxon>
    </lineage>
</organism>
<name>A0A212KMR6_9PROT</name>
<dbReference type="HAMAP" id="MF_02117">
    <property type="entry name" value="CowN"/>
    <property type="match status" value="1"/>
</dbReference>
<comment type="similarity">
    <text evidence="2">Belongs to the CowN family.</text>
</comment>
<keyword evidence="1 2" id="KW-0535">Nitrogen fixation</keyword>
<evidence type="ECO:0000256" key="1">
    <source>
        <dbReference type="ARBA" id="ARBA00023231"/>
    </source>
</evidence>
<accession>A0A212KMR6</accession>
<dbReference type="Pfam" id="PF20543">
    <property type="entry name" value="CowN"/>
    <property type="match status" value="1"/>
</dbReference>
<proteinExistence type="inferred from homology"/>
<dbReference type="NCBIfam" id="NF033689">
    <property type="entry name" value="N2Fix_CO_CowN"/>
    <property type="match status" value="1"/>
</dbReference>
<reference evidence="3" key="1">
    <citation type="submission" date="2016-04" db="EMBL/GenBank/DDBJ databases">
        <authorList>
            <person name="Evans L.H."/>
            <person name="Alamgir A."/>
            <person name="Owens N."/>
            <person name="Weber N.D."/>
            <person name="Virtaneva K."/>
            <person name="Barbian K."/>
            <person name="Babar A."/>
            <person name="Rosenke K."/>
        </authorList>
    </citation>
    <scope>NUCLEOTIDE SEQUENCE</scope>
    <source>
        <strain evidence="3">86</strain>
    </source>
</reference>
<dbReference type="InterPro" id="IPR024899">
    <property type="entry name" value="CowN"/>
</dbReference>
<dbReference type="EMBL" id="FLUO01000004">
    <property type="protein sequence ID" value="SBW13003.1"/>
    <property type="molecule type" value="Genomic_DNA"/>
</dbReference>
<comment type="function">
    <text evidence="2">Is required to sustain N(2)-dependent growth in the presence of low levels of carbon monoxide (CO). Probably acts by protecting the N(2) fixation ability of the nitrogenase complex, which is inactivated in the presence of CO.</text>
</comment>
<evidence type="ECO:0000313" key="3">
    <source>
        <dbReference type="EMBL" id="SBW13003.1"/>
    </source>
</evidence>